<dbReference type="GO" id="GO:0005975">
    <property type="term" value="P:carbohydrate metabolic process"/>
    <property type="evidence" value="ECO:0007669"/>
    <property type="project" value="InterPro"/>
</dbReference>
<keyword evidence="3 9" id="KW-0378">Hydrolase</keyword>
<dbReference type="Pfam" id="PF07532">
    <property type="entry name" value="Big_4"/>
    <property type="match status" value="1"/>
</dbReference>
<dbReference type="Pfam" id="PF20578">
    <property type="entry name" value="aBig_2"/>
    <property type="match status" value="2"/>
</dbReference>
<dbReference type="RefSeq" id="WP_093374293.1">
    <property type="nucleotide sequence ID" value="NZ_BNAN01000001.1"/>
</dbReference>
<dbReference type="Pfam" id="PF04616">
    <property type="entry name" value="Glyco_hydro_43"/>
    <property type="match status" value="1"/>
</dbReference>
<dbReference type="CDD" id="cd08983">
    <property type="entry name" value="GH43_Bt3655-like"/>
    <property type="match status" value="1"/>
</dbReference>
<dbReference type="InterPro" id="IPR013320">
    <property type="entry name" value="ConA-like_dom_sf"/>
</dbReference>
<dbReference type="NCBIfam" id="NF047446">
    <property type="entry name" value="barrel_OmpL47"/>
    <property type="match status" value="2"/>
</dbReference>
<keyword evidence="4" id="KW-0326">Glycosidase</keyword>
<reference evidence="10" key="1">
    <citation type="submission" date="2016-10" db="EMBL/GenBank/DDBJ databases">
        <authorList>
            <person name="Varghese N."/>
            <person name="Submissions S."/>
        </authorList>
    </citation>
    <scope>NUCLEOTIDE SEQUENCE [LARGE SCALE GENOMIC DNA]</scope>
    <source>
        <strain evidence="10">DSM 19083</strain>
    </source>
</reference>
<dbReference type="InterPro" id="IPR032109">
    <property type="entry name" value="Big_3_5"/>
</dbReference>
<dbReference type="InterPro" id="IPR013783">
    <property type="entry name" value="Ig-like_fold"/>
</dbReference>
<dbReference type="STRING" id="285351.SAMN04488035_0233"/>
<protein>
    <submittedName>
        <fullName evidence="9">Glycosyl hydrolases family 43</fullName>
    </submittedName>
</protein>
<dbReference type="PANTHER" id="PTHR43301">
    <property type="entry name" value="ARABINAN ENDO-1,5-ALPHA-L-ARABINOSIDASE"/>
    <property type="match status" value="1"/>
</dbReference>
<evidence type="ECO:0000256" key="4">
    <source>
        <dbReference type="ARBA" id="ARBA00023295"/>
    </source>
</evidence>
<evidence type="ECO:0000256" key="2">
    <source>
        <dbReference type="ARBA" id="ARBA00009865"/>
    </source>
</evidence>
<evidence type="ECO:0000259" key="8">
    <source>
        <dbReference type="Pfam" id="PF20578"/>
    </source>
</evidence>
<dbReference type="Gene3D" id="2.60.120.200">
    <property type="match status" value="1"/>
</dbReference>
<dbReference type="InterPro" id="IPR011081">
    <property type="entry name" value="Big_4"/>
</dbReference>
<accession>A0A1I2CRF1</accession>
<dbReference type="InterPro" id="IPR006710">
    <property type="entry name" value="Glyco_hydro_43"/>
</dbReference>
<dbReference type="Pfam" id="PF17957">
    <property type="entry name" value="Big_7"/>
    <property type="match status" value="1"/>
</dbReference>
<comment type="pathway">
    <text evidence="1">Glycan metabolism; L-arabinan degradation.</text>
</comment>
<dbReference type="PANTHER" id="PTHR43301:SF3">
    <property type="entry name" value="ARABINAN ENDO-1,5-ALPHA-L-ARABINOSIDASE A-RELATED"/>
    <property type="match status" value="1"/>
</dbReference>
<dbReference type="SUPFAM" id="SSF75005">
    <property type="entry name" value="Arabinanase/levansucrase/invertase"/>
    <property type="match status" value="1"/>
</dbReference>
<dbReference type="SUPFAM" id="SSF49899">
    <property type="entry name" value="Concanavalin A-like lectins/glucanases"/>
    <property type="match status" value="1"/>
</dbReference>
<feature type="chain" id="PRO_5011486969" evidence="5">
    <location>
        <begin position="35"/>
        <end position="1234"/>
    </location>
</feature>
<keyword evidence="5" id="KW-0732">Signal</keyword>
<dbReference type="InterPro" id="IPR058094">
    <property type="entry name" value="Ig-like_OmpL47-like"/>
</dbReference>
<feature type="domain" description="Bacterial Ig-like" evidence="7">
    <location>
        <begin position="1046"/>
        <end position="1132"/>
    </location>
</feature>
<comment type="similarity">
    <text evidence="2">Belongs to the glycosyl hydrolase 43 family.</text>
</comment>
<dbReference type="Gene3D" id="2.115.10.20">
    <property type="entry name" value="Glycosyl hydrolase domain, family 43"/>
    <property type="match status" value="1"/>
</dbReference>
<evidence type="ECO:0000256" key="5">
    <source>
        <dbReference type="SAM" id="SignalP"/>
    </source>
</evidence>
<dbReference type="Pfam" id="PF13385">
    <property type="entry name" value="Laminin_G_3"/>
    <property type="match status" value="1"/>
</dbReference>
<evidence type="ECO:0000259" key="7">
    <source>
        <dbReference type="Pfam" id="PF16640"/>
    </source>
</evidence>
<organism evidence="9 10">
    <name type="scientific">Flavimobilis marinus</name>
    <dbReference type="NCBI Taxonomy" id="285351"/>
    <lineage>
        <taxon>Bacteria</taxon>
        <taxon>Bacillati</taxon>
        <taxon>Actinomycetota</taxon>
        <taxon>Actinomycetes</taxon>
        <taxon>Micrococcales</taxon>
        <taxon>Jonesiaceae</taxon>
        <taxon>Flavimobilis</taxon>
    </lineage>
</organism>
<feature type="domain" description="Atrophied bacterial Ig" evidence="8">
    <location>
        <begin position="360"/>
        <end position="440"/>
    </location>
</feature>
<gene>
    <name evidence="9" type="ORF">SAMN04488035_0233</name>
</gene>
<dbReference type="AlphaFoldDB" id="A0A1I2CRF1"/>
<feature type="domain" description="Atrophied bacterial Ig" evidence="8">
    <location>
        <begin position="273"/>
        <end position="349"/>
    </location>
</feature>
<evidence type="ECO:0000256" key="3">
    <source>
        <dbReference type="ARBA" id="ARBA00022801"/>
    </source>
</evidence>
<dbReference type="InterPro" id="IPR014756">
    <property type="entry name" value="Ig_E-set"/>
</dbReference>
<dbReference type="InterPro" id="IPR046780">
    <property type="entry name" value="aBig_2"/>
</dbReference>
<dbReference type="InterPro" id="IPR050727">
    <property type="entry name" value="GH43_arabinanases"/>
</dbReference>
<dbReference type="Gene3D" id="2.60.40.10">
    <property type="entry name" value="Immunoglobulins"/>
    <property type="match status" value="2"/>
</dbReference>
<evidence type="ECO:0000256" key="1">
    <source>
        <dbReference type="ARBA" id="ARBA00004834"/>
    </source>
</evidence>
<evidence type="ECO:0000313" key="9">
    <source>
        <dbReference type="EMBL" id="SFE70828.1"/>
    </source>
</evidence>
<sequence length="1234" mass="128512">MRARHSTTGRSWAARLTVAAVAVAGLGLAPTAQAAPAADEPDVDLIAWYKLDEISGTVATDASGNERHGTVDGAATWNAGDGFRFSGGATGSGNAIALPDDLLAGADDVTIDFDVRVDPALSGNWFIFNLGNDAVYPDGTGYLFVTGTDSSSRLRATIADAGYASEQSIARAGGLDRSVWKHVTYVVDGGTPAEPGSAQLYEDGVLVASTDALTISPADLGEPDGSTTKNFLGRSAYPDNSFQGEIRDFRIYDGLLDAADAADRAEPTVAPAVAADAAALDLGDLSAVATDLSLPVRGENGARIAWASSAPDVISAAGKVTLGAAPVTVDLTATLTMGVATETRRFTATTVPGASDEDMVEAAAAALNVPNLDDVRGNLTLPATSLGADVAWTSSAPGVITATGEVTRPGAGADAVDVELVATVTRGAATTTRTFAARVVPAPTAEATTAYFFPYFTGEQAGGEKIFFGASQGNDALHWDELNDGQAVLTSSYGEKGLRDPFIIRSPEGDKFFLIATDLQIAAGGNFTQAQQTGSLHLEIWESTDLVTWSDQRHVKVSSDYAGNTWAPEAHWDEASGSYLVYWASNLYDSTETAGRNALTNYNRMMVVSTRDFVTFTEPQTWIDVKRANGRGMIDSTVIEDDGTYYRLTKDEASMTIRQERSTDLTARVSGSLPTTTSAPGWQLIRERVGVGEPNGWGGTFTNGEGPTVFKANEGDVNTGGAETWFLFQDQPSYHGGQGYVPFSSNDLDSGVWTSVAEQADLPLSPRHGTVLPITQREYERLLASYQPDLLAKSVADAAVSTRQGVAPELPATVAVTYADGSTRDVPVTWPAVDPADYAGPGTFTVTARPVAGSPLEATVTVTVTDAADPVVVLTTTTSAPTSGWFTRTPVTVRVAASDDSGVASVELSVDGGPWQTAAAATATVDVAGQGPHEVRARATDVTGNRSAVVTLELQTDSEAPVTRADVAARTVTVRSADEWSGVARVEVRLGSGSWARYVGPVTVPAAETVVQYRGVDVAGNTEVTNSVTVPAAGVVLRGSSTAAVVAPSSVVFGKTKASVRVRVSGRGGVPSGSVRVLDGSTLLATGTLRAGSVQVALPRRALEVGRHRLSVVYSGDAVFSGSQDAVSVKVTKAPSKVKAKVSPKKITTRSKARVSVSVSSHGAKAGKVTVKVTKKVRGKTKTYVTKKAVVSAKGKASVRLPRLKQGTYTVRVTYAGSESAAKATTTTRLVVRR</sequence>
<evidence type="ECO:0000313" key="10">
    <source>
        <dbReference type="Proteomes" id="UP000198520"/>
    </source>
</evidence>
<dbReference type="GO" id="GO:0004553">
    <property type="term" value="F:hydrolase activity, hydrolyzing O-glycosyl compounds"/>
    <property type="evidence" value="ECO:0007669"/>
    <property type="project" value="InterPro"/>
</dbReference>
<dbReference type="OrthoDB" id="9758923at2"/>
<evidence type="ECO:0000259" key="6">
    <source>
        <dbReference type="Pfam" id="PF07532"/>
    </source>
</evidence>
<dbReference type="EMBL" id="FONZ01000001">
    <property type="protein sequence ID" value="SFE70828.1"/>
    <property type="molecule type" value="Genomic_DNA"/>
</dbReference>
<dbReference type="SUPFAM" id="SSF81296">
    <property type="entry name" value="E set domains"/>
    <property type="match status" value="1"/>
</dbReference>
<name>A0A1I2CRF1_9MICO</name>
<dbReference type="Pfam" id="PF16640">
    <property type="entry name" value="Big_3_5"/>
    <property type="match status" value="1"/>
</dbReference>
<proteinExistence type="inferred from homology"/>
<keyword evidence="10" id="KW-1185">Reference proteome</keyword>
<dbReference type="InterPro" id="IPR023296">
    <property type="entry name" value="Glyco_hydro_beta-prop_sf"/>
</dbReference>
<feature type="signal peptide" evidence="5">
    <location>
        <begin position="1"/>
        <end position="34"/>
    </location>
</feature>
<dbReference type="Proteomes" id="UP000198520">
    <property type="component" value="Unassembled WGS sequence"/>
</dbReference>
<feature type="domain" description="Bacterial Ig-like" evidence="6">
    <location>
        <begin position="796"/>
        <end position="849"/>
    </location>
</feature>